<name>A0AAX2AFE8_9BACT</name>
<dbReference type="Proteomes" id="UP000290092">
    <property type="component" value="Unassembled WGS sequence"/>
</dbReference>
<dbReference type="PANTHER" id="PTHR13774:SF17">
    <property type="entry name" value="PHENAZINE BIOSYNTHESIS-LIKE DOMAIN-CONTAINING PROTEIN"/>
    <property type="match status" value="1"/>
</dbReference>
<evidence type="ECO:0000256" key="2">
    <source>
        <dbReference type="ARBA" id="ARBA00023235"/>
    </source>
</evidence>
<dbReference type="SUPFAM" id="SSF54506">
    <property type="entry name" value="Diaminopimelate epimerase-like"/>
    <property type="match status" value="1"/>
</dbReference>
<dbReference type="Gene3D" id="3.10.310.10">
    <property type="entry name" value="Diaminopimelate Epimerase, Chain A, domain 1"/>
    <property type="match status" value="2"/>
</dbReference>
<dbReference type="RefSeq" id="WP_114842197.1">
    <property type="nucleotide sequence ID" value="NZ_CP031219.1"/>
</dbReference>
<comment type="similarity">
    <text evidence="1">Belongs to the PhzF family.</text>
</comment>
<sequence>MKLKINIVDAFTNELFKGNQAAVIILKEWLSEETMQNIAIENNLSETAFLVEDENRVFNIRWFSPITEIDFCGHATLASAFILFNENKQLNSLKFYAKAIGEFEVTLEKDDYIQMNFPNRKPSKLELIPKELLNGLSIKPKEVYLNNQAYFAIYENENEVLEVSYLKEELEKLVPYDVVVTAKAQNKEYDFISRYFWPANGGEEDPVTGSIHTGLAPFWQERLNKDTLIALQASKRTGVLICKIQKHRVLLLGKAVQYLEGYINI</sequence>
<comment type="caution">
    <text evidence="4">The sequence shown here is derived from an EMBL/GenBank/DDBJ whole genome shotgun (WGS) entry which is preliminary data.</text>
</comment>
<dbReference type="KEGG" id="amyt:AMYT_1784"/>
<evidence type="ECO:0000313" key="5">
    <source>
        <dbReference type="Proteomes" id="UP000290092"/>
    </source>
</evidence>
<reference evidence="4 5" key="1">
    <citation type="submission" date="2017-09" db="EMBL/GenBank/DDBJ databases">
        <title>Genomics of the genus Arcobacter.</title>
        <authorList>
            <person name="Perez-Cataluna A."/>
            <person name="Figueras M.J."/>
            <person name="Salas-Masso N."/>
        </authorList>
    </citation>
    <scope>NUCLEOTIDE SEQUENCE [LARGE SCALE GENOMIC DNA]</scope>
    <source>
        <strain evidence="4 5">CECT 7386</strain>
    </source>
</reference>
<dbReference type="EMBL" id="NXID01000030">
    <property type="protein sequence ID" value="RXK15365.1"/>
    <property type="molecule type" value="Genomic_DNA"/>
</dbReference>
<evidence type="ECO:0000256" key="3">
    <source>
        <dbReference type="PIRSR" id="PIRSR016184-1"/>
    </source>
</evidence>
<organism evidence="4 5">
    <name type="scientific">Malaciobacter mytili LMG 24559</name>
    <dbReference type="NCBI Taxonomy" id="1032238"/>
    <lineage>
        <taxon>Bacteria</taxon>
        <taxon>Pseudomonadati</taxon>
        <taxon>Campylobacterota</taxon>
        <taxon>Epsilonproteobacteria</taxon>
        <taxon>Campylobacterales</taxon>
        <taxon>Arcobacteraceae</taxon>
        <taxon>Malaciobacter</taxon>
    </lineage>
</organism>
<dbReference type="NCBIfam" id="TIGR00654">
    <property type="entry name" value="PhzF_family"/>
    <property type="match status" value="1"/>
</dbReference>
<gene>
    <name evidence="4" type="ORF">CP985_08935</name>
</gene>
<dbReference type="GO" id="GO:0005737">
    <property type="term" value="C:cytoplasm"/>
    <property type="evidence" value="ECO:0007669"/>
    <property type="project" value="TreeGrafter"/>
</dbReference>
<dbReference type="AlphaFoldDB" id="A0AAX2AFE8"/>
<dbReference type="PANTHER" id="PTHR13774">
    <property type="entry name" value="PHENAZINE BIOSYNTHESIS PROTEIN"/>
    <property type="match status" value="1"/>
</dbReference>
<dbReference type="GO" id="GO:0016853">
    <property type="term" value="F:isomerase activity"/>
    <property type="evidence" value="ECO:0007669"/>
    <property type="project" value="UniProtKB-KW"/>
</dbReference>
<evidence type="ECO:0000256" key="1">
    <source>
        <dbReference type="ARBA" id="ARBA00008270"/>
    </source>
</evidence>
<proteinExistence type="inferred from homology"/>
<dbReference type="Pfam" id="PF02567">
    <property type="entry name" value="PhzC-PhzF"/>
    <property type="match status" value="1"/>
</dbReference>
<dbReference type="InterPro" id="IPR003719">
    <property type="entry name" value="Phenazine_PhzF-like"/>
</dbReference>
<protein>
    <submittedName>
        <fullName evidence="4">Phenazine biosynthesis protein PhzF</fullName>
    </submittedName>
</protein>
<feature type="active site" evidence="3">
    <location>
        <position position="46"/>
    </location>
</feature>
<keyword evidence="2" id="KW-0413">Isomerase</keyword>
<keyword evidence="5" id="KW-1185">Reference proteome</keyword>
<evidence type="ECO:0000313" key="4">
    <source>
        <dbReference type="EMBL" id="RXK15365.1"/>
    </source>
</evidence>
<dbReference type="PIRSF" id="PIRSF016184">
    <property type="entry name" value="PhzC_PhzF"/>
    <property type="match status" value="1"/>
</dbReference>
<accession>A0AAX2AFE8</accession>